<dbReference type="GeneID" id="79950452"/>
<gene>
    <name evidence="3" type="ORF">L1994_08600</name>
</gene>
<dbReference type="RefSeq" id="WP_278099041.1">
    <property type="nucleotide sequence ID" value="NZ_CP091092.1"/>
</dbReference>
<sequence length="227" mass="26640">MPEDKNIPDYYEILGINYDADTDSVKKAFRSLAKAFHPDTSTHPNARERFLKITEAWEILSDPKKRREYDETLNLRVEFQRDSEYESNYNNQNKGGFEKSDFNSDSKKSTCGFFAENDDIPNSESKGDEYSIMADYEFYSDETEFFLINGEKKSFENARHIIVNNTEYIIDGDEMIDIGDIERFFYDGSEKYLIDGVEYEIINAEHYYQGGCEYVVINGRPYRIKIM</sequence>
<protein>
    <submittedName>
        <fullName evidence="3">DnaJ domain-containing protein</fullName>
    </submittedName>
</protein>
<keyword evidence="4" id="KW-1185">Reference proteome</keyword>
<dbReference type="KEGG" id="manq:L1994_08600"/>
<feature type="domain" description="J" evidence="2">
    <location>
        <begin position="9"/>
        <end position="73"/>
    </location>
</feature>
<name>A0AAF0FMD4_9EURY</name>
<dbReference type="PRINTS" id="PR00625">
    <property type="entry name" value="JDOMAIN"/>
</dbReference>
<dbReference type="InterPro" id="IPR001623">
    <property type="entry name" value="DnaJ_domain"/>
</dbReference>
<keyword evidence="1" id="KW-0143">Chaperone</keyword>
<reference evidence="3" key="1">
    <citation type="submission" date="2022-01" db="EMBL/GenBank/DDBJ databases">
        <title>Complete genome of Methanomicrobium antiquum DSM 21220.</title>
        <authorList>
            <person name="Chen S.-C."/>
            <person name="You Y.-T."/>
            <person name="Zhou Y.-Z."/>
            <person name="Lai M.-C."/>
        </authorList>
    </citation>
    <scope>NUCLEOTIDE SEQUENCE</scope>
    <source>
        <strain evidence="3">DSM 21220</strain>
    </source>
</reference>
<dbReference type="EMBL" id="CP091092">
    <property type="protein sequence ID" value="WFN36202.1"/>
    <property type="molecule type" value="Genomic_DNA"/>
</dbReference>
<proteinExistence type="predicted"/>
<dbReference type="InterPro" id="IPR051948">
    <property type="entry name" value="Hsp70_co-chaperone_J-domain"/>
</dbReference>
<evidence type="ECO:0000259" key="2">
    <source>
        <dbReference type="PROSITE" id="PS50076"/>
    </source>
</evidence>
<dbReference type="Pfam" id="PF00226">
    <property type="entry name" value="DnaJ"/>
    <property type="match status" value="1"/>
</dbReference>
<dbReference type="InterPro" id="IPR036869">
    <property type="entry name" value="J_dom_sf"/>
</dbReference>
<dbReference type="PANTHER" id="PTHR44360:SF1">
    <property type="entry name" value="DNAJ HOMOLOG SUBFAMILY B MEMBER 9"/>
    <property type="match status" value="1"/>
</dbReference>
<dbReference type="GO" id="GO:0051787">
    <property type="term" value="F:misfolded protein binding"/>
    <property type="evidence" value="ECO:0007669"/>
    <property type="project" value="TreeGrafter"/>
</dbReference>
<dbReference type="AlphaFoldDB" id="A0AAF0FMD4"/>
<dbReference type="Proteomes" id="UP001218895">
    <property type="component" value="Chromosome"/>
</dbReference>
<dbReference type="CDD" id="cd06257">
    <property type="entry name" value="DnaJ"/>
    <property type="match status" value="1"/>
</dbReference>
<dbReference type="GO" id="GO:0036503">
    <property type="term" value="P:ERAD pathway"/>
    <property type="evidence" value="ECO:0007669"/>
    <property type="project" value="TreeGrafter"/>
</dbReference>
<evidence type="ECO:0000313" key="3">
    <source>
        <dbReference type="EMBL" id="WFN36202.1"/>
    </source>
</evidence>
<evidence type="ECO:0000256" key="1">
    <source>
        <dbReference type="ARBA" id="ARBA00023186"/>
    </source>
</evidence>
<accession>A0AAF0FMD4</accession>
<dbReference type="PANTHER" id="PTHR44360">
    <property type="entry name" value="DNAJ HOMOLOG SUBFAMILY B MEMBER 9"/>
    <property type="match status" value="1"/>
</dbReference>
<dbReference type="SMART" id="SM00271">
    <property type="entry name" value="DnaJ"/>
    <property type="match status" value="1"/>
</dbReference>
<dbReference type="PROSITE" id="PS50076">
    <property type="entry name" value="DNAJ_2"/>
    <property type="match status" value="1"/>
</dbReference>
<organism evidence="3 4">
    <name type="scientific">Methanomicrobium antiquum</name>
    <dbReference type="NCBI Taxonomy" id="487686"/>
    <lineage>
        <taxon>Archaea</taxon>
        <taxon>Methanobacteriati</taxon>
        <taxon>Methanobacteriota</taxon>
        <taxon>Stenosarchaea group</taxon>
        <taxon>Methanomicrobia</taxon>
        <taxon>Methanomicrobiales</taxon>
        <taxon>Methanomicrobiaceae</taxon>
        <taxon>Methanomicrobium</taxon>
    </lineage>
</organism>
<dbReference type="GO" id="GO:0051087">
    <property type="term" value="F:protein-folding chaperone binding"/>
    <property type="evidence" value="ECO:0007669"/>
    <property type="project" value="TreeGrafter"/>
</dbReference>
<evidence type="ECO:0000313" key="4">
    <source>
        <dbReference type="Proteomes" id="UP001218895"/>
    </source>
</evidence>
<dbReference type="SUPFAM" id="SSF46565">
    <property type="entry name" value="Chaperone J-domain"/>
    <property type="match status" value="1"/>
</dbReference>
<dbReference type="Gene3D" id="1.10.287.110">
    <property type="entry name" value="DnaJ domain"/>
    <property type="match status" value="1"/>
</dbReference>